<dbReference type="PANTHER" id="PTHR31895">
    <property type="entry name" value="PROTEIN CBG03177-RELATED"/>
    <property type="match status" value="1"/>
</dbReference>
<dbReference type="AlphaFoldDB" id="A0AA36CX94"/>
<dbReference type="EMBL" id="CATQJA010002645">
    <property type="protein sequence ID" value="CAJ0576754.1"/>
    <property type="molecule type" value="Genomic_DNA"/>
</dbReference>
<accession>A0AA36CX94</accession>
<feature type="chain" id="PRO_5041396006" evidence="1">
    <location>
        <begin position="24"/>
        <end position="290"/>
    </location>
</feature>
<evidence type="ECO:0000256" key="1">
    <source>
        <dbReference type="SAM" id="SignalP"/>
    </source>
</evidence>
<feature type="signal peptide" evidence="1">
    <location>
        <begin position="1"/>
        <end position="23"/>
    </location>
</feature>
<reference evidence="2" key="1">
    <citation type="submission" date="2023-06" db="EMBL/GenBank/DDBJ databases">
        <authorList>
            <person name="Delattre M."/>
        </authorList>
    </citation>
    <scope>NUCLEOTIDE SEQUENCE</scope>
    <source>
        <strain evidence="2">AF72</strain>
    </source>
</reference>
<name>A0AA36CX94_9BILA</name>
<dbReference type="Proteomes" id="UP001177023">
    <property type="component" value="Unassembled WGS sequence"/>
</dbReference>
<evidence type="ECO:0000313" key="2">
    <source>
        <dbReference type="EMBL" id="CAJ0576754.1"/>
    </source>
</evidence>
<keyword evidence="1" id="KW-0732">Signal</keyword>
<evidence type="ECO:0000313" key="3">
    <source>
        <dbReference type="Proteomes" id="UP001177023"/>
    </source>
</evidence>
<feature type="non-terminal residue" evidence="2">
    <location>
        <position position="1"/>
    </location>
</feature>
<comment type="caution">
    <text evidence="2">The sequence shown here is derived from an EMBL/GenBank/DDBJ whole genome shotgun (WGS) entry which is preliminary data.</text>
</comment>
<proteinExistence type="predicted"/>
<sequence length="290" mass="31258">MIDRQRLGQVFLALQIFILEVVANEDSIYTQPAELVLAGKQSDSMYPYQMSLTRSKRQCCSMCNMGAGDCGCGGCPMMSRQIVASPEPVCPARCMPMCTSACVMGIDISARPTCMAACMPDCRPQCVEALEIRVSEQTCIQPCMPQCSPQCVQALQVKSTTCVQPCMPSCNAQCVQAVTCSTCTNNCPSSCTQLTCIPECMPRCLPQCLQQISVVPTNTCDSACMPSCSRTCVQMIGQCPQQCRPMCTSACVNALSIPATQGSCAQSFLGGISLKKRKEEKKDPESKKTN</sequence>
<organism evidence="2 3">
    <name type="scientific">Mesorhabditis spiculigera</name>
    <dbReference type="NCBI Taxonomy" id="96644"/>
    <lineage>
        <taxon>Eukaryota</taxon>
        <taxon>Metazoa</taxon>
        <taxon>Ecdysozoa</taxon>
        <taxon>Nematoda</taxon>
        <taxon>Chromadorea</taxon>
        <taxon>Rhabditida</taxon>
        <taxon>Rhabditina</taxon>
        <taxon>Rhabditomorpha</taxon>
        <taxon>Rhabditoidea</taxon>
        <taxon>Rhabditidae</taxon>
        <taxon>Mesorhabditinae</taxon>
        <taxon>Mesorhabditis</taxon>
    </lineage>
</organism>
<gene>
    <name evidence="2" type="ORF">MSPICULIGERA_LOCUS15041</name>
</gene>
<dbReference type="PANTHER" id="PTHR31895:SF15">
    <property type="entry name" value="INTRINSICALLY DISORDERED PROTEIN, EXPRESSED IN PHARYNX"/>
    <property type="match status" value="1"/>
</dbReference>
<protein>
    <submittedName>
        <fullName evidence="2">Uncharacterized protein</fullName>
    </submittedName>
</protein>
<keyword evidence="3" id="KW-1185">Reference proteome</keyword>